<dbReference type="Pfam" id="PF02899">
    <property type="entry name" value="Phage_int_SAM_1"/>
    <property type="match status" value="1"/>
</dbReference>
<dbReference type="InterPro" id="IPR002104">
    <property type="entry name" value="Integrase_catalytic"/>
</dbReference>
<dbReference type="InterPro" id="IPR004107">
    <property type="entry name" value="Integrase_SAM-like_N"/>
</dbReference>
<keyword evidence="3 9" id="KW-0132">Cell division</keyword>
<dbReference type="PROSITE" id="PS51900">
    <property type="entry name" value="CB"/>
    <property type="match status" value="1"/>
</dbReference>
<evidence type="ECO:0000256" key="5">
    <source>
        <dbReference type="ARBA" id="ARBA00022908"/>
    </source>
</evidence>
<evidence type="ECO:0000256" key="2">
    <source>
        <dbReference type="ARBA" id="ARBA00022490"/>
    </source>
</evidence>
<evidence type="ECO:0000313" key="13">
    <source>
        <dbReference type="Proteomes" id="UP000653472"/>
    </source>
</evidence>
<organism evidence="12 13">
    <name type="scientific">Solimonas marina</name>
    <dbReference type="NCBI Taxonomy" id="2714601"/>
    <lineage>
        <taxon>Bacteria</taxon>
        <taxon>Pseudomonadati</taxon>
        <taxon>Pseudomonadota</taxon>
        <taxon>Gammaproteobacteria</taxon>
        <taxon>Nevskiales</taxon>
        <taxon>Nevskiaceae</taxon>
        <taxon>Solimonas</taxon>
    </lineage>
</organism>
<evidence type="ECO:0000256" key="3">
    <source>
        <dbReference type="ARBA" id="ARBA00022618"/>
    </source>
</evidence>
<dbReference type="InterPro" id="IPR011010">
    <property type="entry name" value="DNA_brk_join_enz"/>
</dbReference>
<evidence type="ECO:0000256" key="7">
    <source>
        <dbReference type="ARBA" id="ARBA00023172"/>
    </source>
</evidence>
<dbReference type="GO" id="GO:0051301">
    <property type="term" value="P:cell division"/>
    <property type="evidence" value="ECO:0007669"/>
    <property type="project" value="UniProtKB-KW"/>
</dbReference>
<evidence type="ECO:0000256" key="6">
    <source>
        <dbReference type="ARBA" id="ARBA00023125"/>
    </source>
</evidence>
<keyword evidence="5 9" id="KW-0229">DNA integration</keyword>
<dbReference type="GO" id="GO:0009037">
    <property type="term" value="F:tyrosine-based site-specific recombinase activity"/>
    <property type="evidence" value="ECO:0007669"/>
    <property type="project" value="UniProtKB-UniRule"/>
</dbReference>
<keyword evidence="13" id="KW-1185">Reference proteome</keyword>
<dbReference type="InterPro" id="IPR044068">
    <property type="entry name" value="CB"/>
</dbReference>
<dbReference type="SUPFAM" id="SSF56349">
    <property type="entry name" value="DNA breaking-rejoining enzymes"/>
    <property type="match status" value="1"/>
</dbReference>
<proteinExistence type="inferred from homology"/>
<feature type="active site" evidence="9">
    <location>
        <position position="181"/>
    </location>
</feature>
<sequence>MSDAPPVIAPAALAPWIERYLDYLRVEKRYSPHTVDAARRDLSQFAVYCARVRIDDPARIDSHLIRDWLGAQRRAGHEAASLHRYLSSLRGWFRHLLRDGAVTANPAVAVRAPKLVRKLPATIDAETLGAALDRSGDGELDLRDHAIVELFYSAGLRLAELQQLDLDTLDPDRGAFTVRGKGSKERVAMLGRKARAALDAWLALRPQYADADERALFVSSRGQRLSRGAIAQRLKQWARARELDVGLHPHRLRHAFATHMLENSGDLRAVQEMLGHAHLSTTQIYTHLDWKHLARVYDDAHPRARRKAGPAAVAAVSSLKEKLKK</sequence>
<accession>A0A969W590</accession>
<dbReference type="RefSeq" id="WP_168145980.1">
    <property type="nucleotide sequence ID" value="NZ_JAAVXB010000001.1"/>
</dbReference>
<dbReference type="Gene3D" id="1.10.150.130">
    <property type="match status" value="1"/>
</dbReference>
<dbReference type="GO" id="GO:0006313">
    <property type="term" value="P:DNA transposition"/>
    <property type="evidence" value="ECO:0007669"/>
    <property type="project" value="UniProtKB-UniRule"/>
</dbReference>
<evidence type="ECO:0000256" key="9">
    <source>
        <dbReference type="HAMAP-Rule" id="MF_01808"/>
    </source>
</evidence>
<keyword evidence="6 9" id="KW-0238">DNA-binding</keyword>
<dbReference type="GO" id="GO:0003677">
    <property type="term" value="F:DNA binding"/>
    <property type="evidence" value="ECO:0007669"/>
    <property type="project" value="UniProtKB-UniRule"/>
</dbReference>
<dbReference type="PANTHER" id="PTHR30349:SF81">
    <property type="entry name" value="TYROSINE RECOMBINASE XERC"/>
    <property type="match status" value="1"/>
</dbReference>
<dbReference type="InterPro" id="IPR023009">
    <property type="entry name" value="Tyrosine_recombinase_XerC/XerD"/>
</dbReference>
<reference evidence="12" key="1">
    <citation type="submission" date="2020-03" db="EMBL/GenBank/DDBJ databases">
        <title>Solimonas marina sp. nov., isolated from deep seawater of the Pacific Ocean.</title>
        <authorList>
            <person name="Liu X."/>
            <person name="Lai Q."/>
            <person name="Sun F."/>
            <person name="Gai Y."/>
            <person name="Li G."/>
            <person name="Shao Z."/>
        </authorList>
    </citation>
    <scope>NUCLEOTIDE SEQUENCE</scope>
    <source>
        <strain evidence="12">C16B3</strain>
    </source>
</reference>
<feature type="active site" evidence="9">
    <location>
        <position position="253"/>
    </location>
</feature>
<comment type="subcellular location">
    <subcellularLocation>
        <location evidence="1 9">Cytoplasm</location>
    </subcellularLocation>
</comment>
<feature type="active site" description="O-(3'-phospho-DNA)-tyrosine intermediate" evidence="9">
    <location>
        <position position="285"/>
    </location>
</feature>
<evidence type="ECO:0000256" key="4">
    <source>
        <dbReference type="ARBA" id="ARBA00022829"/>
    </source>
</evidence>
<dbReference type="EMBL" id="JAAVXB010000001">
    <property type="protein sequence ID" value="NKF20712.1"/>
    <property type="molecule type" value="Genomic_DNA"/>
</dbReference>
<dbReference type="GO" id="GO:0007059">
    <property type="term" value="P:chromosome segregation"/>
    <property type="evidence" value="ECO:0007669"/>
    <property type="project" value="UniProtKB-UniRule"/>
</dbReference>
<dbReference type="PROSITE" id="PS51898">
    <property type="entry name" value="TYR_RECOMBINASE"/>
    <property type="match status" value="1"/>
</dbReference>
<dbReference type="Pfam" id="PF00589">
    <property type="entry name" value="Phage_integrase"/>
    <property type="match status" value="1"/>
</dbReference>
<evidence type="ECO:0000256" key="8">
    <source>
        <dbReference type="ARBA" id="ARBA00023306"/>
    </source>
</evidence>
<protein>
    <recommendedName>
        <fullName evidence="9">Tyrosine recombinase XerC</fullName>
    </recommendedName>
</protein>
<evidence type="ECO:0000313" key="12">
    <source>
        <dbReference type="EMBL" id="NKF20712.1"/>
    </source>
</evidence>
<dbReference type="CDD" id="cd00798">
    <property type="entry name" value="INT_XerDC_C"/>
    <property type="match status" value="1"/>
</dbReference>
<dbReference type="Proteomes" id="UP000653472">
    <property type="component" value="Unassembled WGS sequence"/>
</dbReference>
<keyword evidence="7 9" id="KW-0233">DNA recombination</keyword>
<feature type="active site" evidence="9">
    <location>
        <position position="276"/>
    </location>
</feature>
<dbReference type="InterPro" id="IPR050090">
    <property type="entry name" value="Tyrosine_recombinase_XerCD"/>
</dbReference>
<dbReference type="HAMAP" id="MF_01808">
    <property type="entry name" value="Recomb_XerC_XerD"/>
    <property type="match status" value="1"/>
</dbReference>
<feature type="active site" evidence="9">
    <location>
        <position position="250"/>
    </location>
</feature>
<keyword evidence="8 9" id="KW-0131">Cell cycle</keyword>
<gene>
    <name evidence="9" type="primary">xerC</name>
    <name evidence="12" type="ORF">G7Y82_00185</name>
</gene>
<keyword evidence="4 9" id="KW-0159">Chromosome partition</keyword>
<dbReference type="InterPro" id="IPR010998">
    <property type="entry name" value="Integrase_recombinase_N"/>
</dbReference>
<dbReference type="AlphaFoldDB" id="A0A969W590"/>
<feature type="active site" evidence="9">
    <location>
        <position position="157"/>
    </location>
</feature>
<comment type="subunit">
    <text evidence="9">Forms a cyclic heterotetrameric complex composed of two molecules of XerC and two molecules of XerD.</text>
</comment>
<dbReference type="GO" id="GO:0005737">
    <property type="term" value="C:cytoplasm"/>
    <property type="evidence" value="ECO:0007669"/>
    <property type="project" value="UniProtKB-SubCell"/>
</dbReference>
<evidence type="ECO:0000259" key="11">
    <source>
        <dbReference type="PROSITE" id="PS51900"/>
    </source>
</evidence>
<comment type="function">
    <text evidence="9">Site-specific tyrosine recombinase, which acts by catalyzing the cutting and rejoining of the recombining DNA molecules. The XerC-XerD complex is essential to convert dimers of the bacterial chromosome into monomers to permit their segregation at cell division. It also contributes to the segregational stability of plasmids.</text>
</comment>
<dbReference type="PANTHER" id="PTHR30349">
    <property type="entry name" value="PHAGE INTEGRASE-RELATED"/>
    <property type="match status" value="1"/>
</dbReference>
<evidence type="ECO:0000259" key="10">
    <source>
        <dbReference type="PROSITE" id="PS51898"/>
    </source>
</evidence>
<comment type="caution">
    <text evidence="12">The sequence shown here is derived from an EMBL/GenBank/DDBJ whole genome shotgun (WGS) entry which is preliminary data.</text>
</comment>
<dbReference type="Gene3D" id="1.10.443.10">
    <property type="entry name" value="Intergrase catalytic core"/>
    <property type="match status" value="1"/>
</dbReference>
<dbReference type="InterPro" id="IPR013762">
    <property type="entry name" value="Integrase-like_cat_sf"/>
</dbReference>
<evidence type="ECO:0000256" key="1">
    <source>
        <dbReference type="ARBA" id="ARBA00004496"/>
    </source>
</evidence>
<feature type="domain" description="Tyr recombinase" evidence="10">
    <location>
        <begin position="114"/>
        <end position="298"/>
    </location>
</feature>
<name>A0A969W590_9GAMM</name>
<keyword evidence="2 9" id="KW-0963">Cytoplasm</keyword>
<feature type="domain" description="Core-binding (CB)" evidence="11">
    <location>
        <begin position="11"/>
        <end position="97"/>
    </location>
</feature>
<comment type="similarity">
    <text evidence="9">Belongs to the 'phage' integrase family. XerC subfamily.</text>
</comment>